<dbReference type="CDD" id="cd16405">
    <property type="entry name" value="RepB_like_N"/>
    <property type="match status" value="1"/>
</dbReference>
<reference evidence="3 4" key="1">
    <citation type="submission" date="2019-12" db="EMBL/GenBank/DDBJ databases">
        <title>Roseobacter cerasinus sp. nov., isolated from seawater around aquaculture.</title>
        <authorList>
            <person name="Muramatsu S."/>
            <person name="Takabe Y."/>
            <person name="Mori K."/>
            <person name="Takaichi S."/>
            <person name="Hanada S."/>
        </authorList>
    </citation>
    <scope>NUCLEOTIDE SEQUENCE [LARGE SCALE GENOMIC DNA]</scope>
    <source>
        <strain evidence="3 4">AI77</strain>
    </source>
</reference>
<evidence type="ECO:0000313" key="4">
    <source>
        <dbReference type="Proteomes" id="UP000436522"/>
    </source>
</evidence>
<accession>A0A640VX39</accession>
<name>A0A640VX39_9RHOB</name>
<dbReference type="NCBIfam" id="TIGR03454">
    <property type="entry name" value="partition_RepB"/>
    <property type="match status" value="1"/>
</dbReference>
<dbReference type="InterPro" id="IPR050336">
    <property type="entry name" value="Chromosome_partition/occlusion"/>
</dbReference>
<evidence type="ECO:0000259" key="2">
    <source>
        <dbReference type="SMART" id="SM00470"/>
    </source>
</evidence>
<dbReference type="Proteomes" id="UP000436522">
    <property type="component" value="Unassembled WGS sequence"/>
</dbReference>
<dbReference type="OrthoDB" id="7908920at2"/>
<evidence type="ECO:0000313" key="3">
    <source>
        <dbReference type="EMBL" id="GFE51930.1"/>
    </source>
</evidence>
<dbReference type="InterPro" id="IPR036086">
    <property type="entry name" value="ParB/Sulfiredoxin_sf"/>
</dbReference>
<dbReference type="SUPFAM" id="SSF109709">
    <property type="entry name" value="KorB DNA-binding domain-like"/>
    <property type="match status" value="1"/>
</dbReference>
<dbReference type="InterPro" id="IPR017819">
    <property type="entry name" value="Plasmid_partition_RepB"/>
</dbReference>
<dbReference type="PANTHER" id="PTHR33375:SF1">
    <property type="entry name" value="CHROMOSOME-PARTITIONING PROTEIN PARB-RELATED"/>
    <property type="match status" value="1"/>
</dbReference>
<dbReference type="Pfam" id="PF02195">
    <property type="entry name" value="ParB_N"/>
    <property type="match status" value="1"/>
</dbReference>
<dbReference type="InterPro" id="IPR004437">
    <property type="entry name" value="ParB/RepB/Spo0J"/>
</dbReference>
<dbReference type="GO" id="GO:0007059">
    <property type="term" value="P:chromosome segregation"/>
    <property type="evidence" value="ECO:0007669"/>
    <property type="project" value="TreeGrafter"/>
</dbReference>
<evidence type="ECO:0000256" key="1">
    <source>
        <dbReference type="ARBA" id="ARBA00006295"/>
    </source>
</evidence>
<dbReference type="GO" id="GO:0005694">
    <property type="term" value="C:chromosome"/>
    <property type="evidence" value="ECO:0007669"/>
    <property type="project" value="TreeGrafter"/>
</dbReference>
<feature type="domain" description="ParB-like N-terminal" evidence="2">
    <location>
        <begin position="54"/>
        <end position="138"/>
    </location>
</feature>
<dbReference type="EMBL" id="BLIV01000008">
    <property type="protein sequence ID" value="GFE51930.1"/>
    <property type="molecule type" value="Genomic_DNA"/>
</dbReference>
<organism evidence="3 4">
    <name type="scientific">Roseobacter cerasinus</name>
    <dbReference type="NCBI Taxonomy" id="2602289"/>
    <lineage>
        <taxon>Bacteria</taxon>
        <taxon>Pseudomonadati</taxon>
        <taxon>Pseudomonadota</taxon>
        <taxon>Alphaproteobacteria</taxon>
        <taxon>Rhodobacterales</taxon>
        <taxon>Roseobacteraceae</taxon>
        <taxon>Roseobacter</taxon>
    </lineage>
</organism>
<dbReference type="GO" id="GO:0003677">
    <property type="term" value="F:DNA binding"/>
    <property type="evidence" value="ECO:0007669"/>
    <property type="project" value="InterPro"/>
</dbReference>
<sequence length="334" mass="36149">MSNNRKKRLSMLDTLAATQAPAPSGSMMATNRALRSARDAVDAHHVWDLDPWCIDDLRPEDRLDAGDVADLRDAIEVNGQTVPILVRRSPDNPDRYLLVYGRRRLEAIRQSDKVDKVRALVATLDDTAAVRAQISENMARRDLSYIEKALFARALIDSGFGTQSHVAEVLTVSKSAISMALAVVDMVSVDLARAIGPAPGVGRPRWDALSRAIETSGVDTAHLIPIAQDAHDKAAVAAVSDPTVLPADPSVAAFEAVAAELDRHQAASPAQKPAKALKSRTIQAGERRIATVRRAGSGGVRLDVDAGNFADWLERNADAVLQELHTRWQTRGEE</sequence>
<keyword evidence="4" id="KW-1185">Reference proteome</keyword>
<dbReference type="InterPro" id="IPR003115">
    <property type="entry name" value="ParB_N"/>
</dbReference>
<comment type="caution">
    <text evidence="3">The sequence shown here is derived from an EMBL/GenBank/DDBJ whole genome shotgun (WGS) entry which is preliminary data.</text>
</comment>
<dbReference type="PANTHER" id="PTHR33375">
    <property type="entry name" value="CHROMOSOME-PARTITIONING PROTEIN PARB-RELATED"/>
    <property type="match status" value="1"/>
</dbReference>
<dbReference type="AlphaFoldDB" id="A0A640VX39"/>
<dbReference type="NCBIfam" id="TIGR00180">
    <property type="entry name" value="parB_part"/>
    <property type="match status" value="1"/>
</dbReference>
<dbReference type="Gene3D" id="1.10.10.2830">
    <property type="match status" value="1"/>
</dbReference>
<proteinExistence type="inferred from homology"/>
<dbReference type="SUPFAM" id="SSF110849">
    <property type="entry name" value="ParB/Sulfiredoxin"/>
    <property type="match status" value="1"/>
</dbReference>
<dbReference type="SMART" id="SM00470">
    <property type="entry name" value="ParB"/>
    <property type="match status" value="1"/>
</dbReference>
<comment type="similarity">
    <text evidence="1">Belongs to the ParB family.</text>
</comment>
<dbReference type="Gene3D" id="3.90.1530.30">
    <property type="match status" value="1"/>
</dbReference>
<gene>
    <name evidence="3" type="primary">repB_1</name>
    <name evidence="3" type="ORF">So717_36830</name>
</gene>
<protein>
    <submittedName>
        <fullName evidence="3">Plasmid partitioning protein RepB</fullName>
    </submittedName>
</protein>
<dbReference type="InterPro" id="IPR037972">
    <property type="entry name" value="RepB_N"/>
</dbReference>
<dbReference type="RefSeq" id="WP_159980130.1">
    <property type="nucleotide sequence ID" value="NZ_BLIV01000008.1"/>
</dbReference>